<evidence type="ECO:0000313" key="1">
    <source>
        <dbReference type="EMBL" id="EAY06032.1"/>
    </source>
</evidence>
<dbReference type="KEGG" id="tva:4763906"/>
<dbReference type="RefSeq" id="XP_001318255.1">
    <property type="nucleotide sequence ID" value="XM_001318220.1"/>
</dbReference>
<dbReference type="AlphaFoldDB" id="A2EMV9"/>
<dbReference type="InParanoid" id="A2EMV9"/>
<dbReference type="Proteomes" id="UP000001542">
    <property type="component" value="Unassembled WGS sequence"/>
</dbReference>
<dbReference type="VEuPathDB" id="TrichDB:TVAGG3_0755460"/>
<name>A2EMV9_TRIV3</name>
<dbReference type="VEuPathDB" id="TrichDB:TVAG_053560"/>
<sequence>MFPKTAEINILSYAFINLSNLTSFCLPHDVWVNEDTFIECNNIKQLSYNNNDSDYKSKLESSGIDSSILQYGETCKYNHNTNTDKSNRLNSEEPLPYYADPFNVMIISIFYN</sequence>
<evidence type="ECO:0000313" key="2">
    <source>
        <dbReference type="Proteomes" id="UP000001542"/>
    </source>
</evidence>
<evidence type="ECO:0008006" key="3">
    <source>
        <dbReference type="Google" id="ProtNLM"/>
    </source>
</evidence>
<dbReference type="EMBL" id="DS113434">
    <property type="protein sequence ID" value="EAY06032.1"/>
    <property type="molecule type" value="Genomic_DNA"/>
</dbReference>
<gene>
    <name evidence="1" type="ORF">TVAG_053560</name>
</gene>
<organism evidence="1 2">
    <name type="scientific">Trichomonas vaginalis (strain ATCC PRA-98 / G3)</name>
    <dbReference type="NCBI Taxonomy" id="412133"/>
    <lineage>
        <taxon>Eukaryota</taxon>
        <taxon>Metamonada</taxon>
        <taxon>Parabasalia</taxon>
        <taxon>Trichomonadida</taxon>
        <taxon>Trichomonadidae</taxon>
        <taxon>Trichomonas</taxon>
    </lineage>
</organism>
<reference evidence="1" key="1">
    <citation type="submission" date="2006-10" db="EMBL/GenBank/DDBJ databases">
        <authorList>
            <person name="Amadeo P."/>
            <person name="Zhao Q."/>
            <person name="Wortman J."/>
            <person name="Fraser-Liggett C."/>
            <person name="Carlton J."/>
        </authorList>
    </citation>
    <scope>NUCLEOTIDE SEQUENCE</scope>
    <source>
        <strain evidence="1">G3</strain>
    </source>
</reference>
<accession>A2EMV9</accession>
<proteinExistence type="predicted"/>
<protein>
    <recommendedName>
        <fullName evidence="3">Surface antigen BspA-like</fullName>
    </recommendedName>
</protein>
<keyword evidence="2" id="KW-1185">Reference proteome</keyword>
<reference evidence="1" key="2">
    <citation type="journal article" date="2007" name="Science">
        <title>Draft genome sequence of the sexually transmitted pathogen Trichomonas vaginalis.</title>
        <authorList>
            <person name="Carlton J.M."/>
            <person name="Hirt R.P."/>
            <person name="Silva J.C."/>
            <person name="Delcher A.L."/>
            <person name="Schatz M."/>
            <person name="Zhao Q."/>
            <person name="Wortman J.R."/>
            <person name="Bidwell S.L."/>
            <person name="Alsmark U.C.M."/>
            <person name="Besteiro S."/>
            <person name="Sicheritz-Ponten T."/>
            <person name="Noel C.J."/>
            <person name="Dacks J.B."/>
            <person name="Foster P.G."/>
            <person name="Simillion C."/>
            <person name="Van de Peer Y."/>
            <person name="Miranda-Saavedra D."/>
            <person name="Barton G.J."/>
            <person name="Westrop G.D."/>
            <person name="Mueller S."/>
            <person name="Dessi D."/>
            <person name="Fiori P.L."/>
            <person name="Ren Q."/>
            <person name="Paulsen I."/>
            <person name="Zhang H."/>
            <person name="Bastida-Corcuera F.D."/>
            <person name="Simoes-Barbosa A."/>
            <person name="Brown M.T."/>
            <person name="Hayes R.D."/>
            <person name="Mukherjee M."/>
            <person name="Okumura C.Y."/>
            <person name="Schneider R."/>
            <person name="Smith A.J."/>
            <person name="Vanacova S."/>
            <person name="Villalvazo M."/>
            <person name="Haas B.J."/>
            <person name="Pertea M."/>
            <person name="Feldblyum T.V."/>
            <person name="Utterback T.R."/>
            <person name="Shu C.L."/>
            <person name="Osoegawa K."/>
            <person name="de Jong P.J."/>
            <person name="Hrdy I."/>
            <person name="Horvathova L."/>
            <person name="Zubacova Z."/>
            <person name="Dolezal P."/>
            <person name="Malik S.B."/>
            <person name="Logsdon J.M. Jr."/>
            <person name="Henze K."/>
            <person name="Gupta A."/>
            <person name="Wang C.C."/>
            <person name="Dunne R.L."/>
            <person name="Upcroft J.A."/>
            <person name="Upcroft P."/>
            <person name="White O."/>
            <person name="Salzberg S.L."/>
            <person name="Tang P."/>
            <person name="Chiu C.-H."/>
            <person name="Lee Y.-S."/>
            <person name="Embley T.M."/>
            <person name="Coombs G.H."/>
            <person name="Mottram J.C."/>
            <person name="Tachezy J."/>
            <person name="Fraser-Liggett C.M."/>
            <person name="Johnson P.J."/>
        </authorList>
    </citation>
    <scope>NUCLEOTIDE SEQUENCE [LARGE SCALE GENOMIC DNA]</scope>
    <source>
        <strain evidence="1">G3</strain>
    </source>
</reference>